<organism evidence="1 2">
    <name type="scientific">Moritella viscosa</name>
    <dbReference type="NCBI Taxonomy" id="80854"/>
    <lineage>
        <taxon>Bacteria</taxon>
        <taxon>Pseudomonadati</taxon>
        <taxon>Pseudomonadota</taxon>
        <taxon>Gammaproteobacteria</taxon>
        <taxon>Alteromonadales</taxon>
        <taxon>Moritellaceae</taxon>
        <taxon>Moritella</taxon>
    </lineage>
</organism>
<dbReference type="AlphaFoldDB" id="A0A1L0B1T7"/>
<evidence type="ECO:0000313" key="2">
    <source>
        <dbReference type="Proteomes" id="UP000183794"/>
    </source>
</evidence>
<name>A0A1L0B1T7_9GAMM</name>
<reference evidence="1 2" key="1">
    <citation type="submission" date="2016-11" db="EMBL/GenBank/DDBJ databases">
        <authorList>
            <person name="Jaros S."/>
            <person name="Januszkiewicz K."/>
            <person name="Wedrychowicz H."/>
        </authorList>
    </citation>
    <scope>NUCLEOTIDE SEQUENCE [LARGE SCALE GENOMIC DNA]</scope>
    <source>
        <strain evidence="1">NVI 5450</strain>
    </source>
</reference>
<evidence type="ECO:0000313" key="1">
    <source>
        <dbReference type="EMBL" id="SGZ00244.1"/>
    </source>
</evidence>
<sequence>MKVPKGVGSFEDAINLIDTDYLLLSSAMISDERQIEFILASLLVYGGNLNREL</sequence>
<accession>A0A1L0B1T7</accession>
<gene>
    <name evidence="1" type="ORF">NVI5450_2285</name>
</gene>
<dbReference type="Proteomes" id="UP000183794">
    <property type="component" value="Unassembled WGS sequence"/>
</dbReference>
<dbReference type="EMBL" id="FPLD01000061">
    <property type="protein sequence ID" value="SGZ00244.1"/>
    <property type="molecule type" value="Genomic_DNA"/>
</dbReference>
<proteinExistence type="predicted"/>
<protein>
    <submittedName>
        <fullName evidence="1">Uncharacterized protein</fullName>
    </submittedName>
</protein>